<evidence type="ECO:0000313" key="1">
    <source>
        <dbReference type="EMBL" id="MPC39547.1"/>
    </source>
</evidence>
<dbReference type="EMBL" id="VSRR010004397">
    <property type="protein sequence ID" value="MPC39547.1"/>
    <property type="molecule type" value="Genomic_DNA"/>
</dbReference>
<organism evidence="1 2">
    <name type="scientific">Portunus trituberculatus</name>
    <name type="common">Swimming crab</name>
    <name type="synonym">Neptunus trituberculatus</name>
    <dbReference type="NCBI Taxonomy" id="210409"/>
    <lineage>
        <taxon>Eukaryota</taxon>
        <taxon>Metazoa</taxon>
        <taxon>Ecdysozoa</taxon>
        <taxon>Arthropoda</taxon>
        <taxon>Crustacea</taxon>
        <taxon>Multicrustacea</taxon>
        <taxon>Malacostraca</taxon>
        <taxon>Eumalacostraca</taxon>
        <taxon>Eucarida</taxon>
        <taxon>Decapoda</taxon>
        <taxon>Pleocyemata</taxon>
        <taxon>Brachyura</taxon>
        <taxon>Eubrachyura</taxon>
        <taxon>Portunoidea</taxon>
        <taxon>Portunidae</taxon>
        <taxon>Portuninae</taxon>
        <taxon>Portunus</taxon>
    </lineage>
</organism>
<reference evidence="1 2" key="1">
    <citation type="submission" date="2019-05" db="EMBL/GenBank/DDBJ databases">
        <title>Another draft genome of Portunus trituberculatus and its Hox gene families provides insights of decapod evolution.</title>
        <authorList>
            <person name="Jeong J.-H."/>
            <person name="Song I."/>
            <person name="Kim S."/>
            <person name="Choi T."/>
            <person name="Kim D."/>
            <person name="Ryu S."/>
            <person name="Kim W."/>
        </authorList>
    </citation>
    <scope>NUCLEOTIDE SEQUENCE [LARGE SCALE GENOMIC DNA]</scope>
    <source>
        <tissue evidence="1">Muscle</tissue>
    </source>
</reference>
<proteinExistence type="predicted"/>
<evidence type="ECO:0000313" key="2">
    <source>
        <dbReference type="Proteomes" id="UP000324222"/>
    </source>
</evidence>
<gene>
    <name evidence="1" type="ORF">E2C01_033085</name>
</gene>
<sequence length="71" mass="8462">MEGEKERKRQRRYYGRQGLRFFATKLLFVTVVPSESDWMSQNAYVHSKDVPCLLTERREIGRKKEVGKEIV</sequence>
<name>A0A5B7F227_PORTR</name>
<accession>A0A5B7F227</accession>
<protein>
    <submittedName>
        <fullName evidence="1">Uncharacterized protein</fullName>
    </submittedName>
</protein>
<keyword evidence="2" id="KW-1185">Reference proteome</keyword>
<dbReference type="AlphaFoldDB" id="A0A5B7F227"/>
<dbReference type="Proteomes" id="UP000324222">
    <property type="component" value="Unassembled WGS sequence"/>
</dbReference>
<comment type="caution">
    <text evidence="1">The sequence shown here is derived from an EMBL/GenBank/DDBJ whole genome shotgun (WGS) entry which is preliminary data.</text>
</comment>